<feature type="region of interest" description="Disordered" evidence="1">
    <location>
        <begin position="293"/>
        <end position="315"/>
    </location>
</feature>
<comment type="caution">
    <text evidence="3">The sequence shown here is derived from an EMBL/GenBank/DDBJ whole genome shotgun (WGS) entry which is preliminary data.</text>
</comment>
<gene>
    <name evidence="3" type="ORF">IWZ03DRAFT_202272</name>
</gene>
<proteinExistence type="predicted"/>
<accession>A0ABR1KJY9</accession>
<dbReference type="SMART" id="SM00225">
    <property type="entry name" value="BTB"/>
    <property type="match status" value="1"/>
</dbReference>
<dbReference type="PROSITE" id="PS50097">
    <property type="entry name" value="BTB"/>
    <property type="match status" value="1"/>
</dbReference>
<dbReference type="InterPro" id="IPR000210">
    <property type="entry name" value="BTB/POZ_dom"/>
</dbReference>
<feature type="compositionally biased region" description="Acidic residues" evidence="1">
    <location>
        <begin position="300"/>
        <end position="315"/>
    </location>
</feature>
<dbReference type="Pfam" id="PF00651">
    <property type="entry name" value="BTB"/>
    <property type="match status" value="1"/>
</dbReference>
<evidence type="ECO:0000313" key="3">
    <source>
        <dbReference type="EMBL" id="KAK7515418.1"/>
    </source>
</evidence>
<dbReference type="Proteomes" id="UP001363622">
    <property type="component" value="Unassembled WGS sequence"/>
</dbReference>
<evidence type="ECO:0000256" key="1">
    <source>
        <dbReference type="SAM" id="MobiDB-lite"/>
    </source>
</evidence>
<dbReference type="EMBL" id="JBBPHU010000007">
    <property type="protein sequence ID" value="KAK7515418.1"/>
    <property type="molecule type" value="Genomic_DNA"/>
</dbReference>
<dbReference type="InterPro" id="IPR011333">
    <property type="entry name" value="SKP1/BTB/POZ_sf"/>
</dbReference>
<evidence type="ECO:0000259" key="2">
    <source>
        <dbReference type="PROSITE" id="PS50097"/>
    </source>
</evidence>
<feature type="domain" description="BTB" evidence="2">
    <location>
        <begin position="25"/>
        <end position="87"/>
    </location>
</feature>
<dbReference type="SUPFAM" id="SSF54695">
    <property type="entry name" value="POZ domain"/>
    <property type="match status" value="1"/>
</dbReference>
<dbReference type="PANTHER" id="PTHR47843:SF5">
    <property type="entry name" value="BTB_POZ DOMAIN PROTEIN"/>
    <property type="match status" value="1"/>
</dbReference>
<keyword evidence="4" id="KW-1185">Reference proteome</keyword>
<reference evidence="3 4" key="1">
    <citation type="submission" date="2024-04" db="EMBL/GenBank/DDBJ databases">
        <title>Phyllosticta paracitricarpa is synonymous to the EU quarantine fungus P. citricarpa based on phylogenomic analyses.</title>
        <authorList>
            <consortium name="Lawrence Berkeley National Laboratory"/>
            <person name="Van Ingen-Buijs V.A."/>
            <person name="Van Westerhoven A.C."/>
            <person name="Haridas S."/>
            <person name="Skiadas P."/>
            <person name="Martin F."/>
            <person name="Groenewald J.Z."/>
            <person name="Crous P.W."/>
            <person name="Seidl M.F."/>
        </authorList>
    </citation>
    <scope>NUCLEOTIDE SEQUENCE [LARGE SCALE GENOMIC DNA]</scope>
    <source>
        <strain evidence="3 4">CBS 123371</strain>
    </source>
</reference>
<dbReference type="PANTHER" id="PTHR47843">
    <property type="entry name" value="BTB DOMAIN-CONTAINING PROTEIN-RELATED"/>
    <property type="match status" value="1"/>
</dbReference>
<dbReference type="CDD" id="cd18186">
    <property type="entry name" value="BTB_POZ_ZBTB_KLHL-like"/>
    <property type="match status" value="1"/>
</dbReference>
<name>A0ABR1KJY9_9PEZI</name>
<organism evidence="3 4">
    <name type="scientific">Phyllosticta citriasiana</name>
    <dbReference type="NCBI Taxonomy" id="595635"/>
    <lineage>
        <taxon>Eukaryota</taxon>
        <taxon>Fungi</taxon>
        <taxon>Dikarya</taxon>
        <taxon>Ascomycota</taxon>
        <taxon>Pezizomycotina</taxon>
        <taxon>Dothideomycetes</taxon>
        <taxon>Dothideomycetes incertae sedis</taxon>
        <taxon>Botryosphaeriales</taxon>
        <taxon>Phyllostictaceae</taxon>
        <taxon>Phyllosticta</taxon>
    </lineage>
</organism>
<dbReference type="Gene3D" id="3.30.710.10">
    <property type="entry name" value="Potassium Channel Kv1.1, Chain A"/>
    <property type="match status" value="1"/>
</dbReference>
<sequence>MADDGGPLALIKTGYTKLLESGYFSDLQISCSDGTVYNVHKIVLCSQSAFFMNALNPESNFQEAQTNRVPLEHDEPFAVKALIEYLYRFEYTDVGAPVNELLLFHVHIYAIGETYGVQGLKKLACDRFQAVVEDKTFKELDLPMAIKVIYTTTVSTDRGLRDKAIEIVRADLNVITKLKGFPEMMAERAQFSKDLALSLAEDPITVSRYHCRNCSAIVLMELPEGTNPVCCPHCGKYSARRYWKERKASDLGYLKQYKCVQCSNVMEMELRPSGLNGSMTWCPSCGAGRENTVWQNNEVSDGDESDEDDSEEEEG</sequence>
<evidence type="ECO:0000313" key="4">
    <source>
        <dbReference type="Proteomes" id="UP001363622"/>
    </source>
</evidence>
<protein>
    <recommendedName>
        <fullName evidence="2">BTB domain-containing protein</fullName>
    </recommendedName>
</protein>